<feature type="non-terminal residue" evidence="2">
    <location>
        <position position="1"/>
    </location>
</feature>
<organism evidence="2">
    <name type="scientific">Graphocephala atropunctata</name>
    <dbReference type="NCBI Taxonomy" id="36148"/>
    <lineage>
        <taxon>Eukaryota</taxon>
        <taxon>Metazoa</taxon>
        <taxon>Ecdysozoa</taxon>
        <taxon>Arthropoda</taxon>
        <taxon>Hexapoda</taxon>
        <taxon>Insecta</taxon>
        <taxon>Pterygota</taxon>
        <taxon>Neoptera</taxon>
        <taxon>Paraneoptera</taxon>
        <taxon>Hemiptera</taxon>
        <taxon>Auchenorrhyncha</taxon>
        <taxon>Membracoidea</taxon>
        <taxon>Cicadellidae</taxon>
        <taxon>Cicadellinae</taxon>
        <taxon>Cicadellini</taxon>
        <taxon>Graphocephala</taxon>
    </lineage>
</organism>
<evidence type="ECO:0000256" key="1">
    <source>
        <dbReference type="SAM" id="SignalP"/>
    </source>
</evidence>
<dbReference type="EMBL" id="GEBQ01026081">
    <property type="protein sequence ID" value="JAT13896.1"/>
    <property type="molecule type" value="Transcribed_RNA"/>
</dbReference>
<reference evidence="2" key="1">
    <citation type="submission" date="2015-11" db="EMBL/GenBank/DDBJ databases">
        <title>De novo transcriptome assembly of four potential Pierce s Disease insect vectors from Arizona vineyards.</title>
        <authorList>
            <person name="Tassone E.E."/>
        </authorList>
    </citation>
    <scope>NUCLEOTIDE SEQUENCE</scope>
</reference>
<feature type="signal peptide" evidence="1">
    <location>
        <begin position="1"/>
        <end position="36"/>
    </location>
</feature>
<gene>
    <name evidence="2" type="ORF">g.53525</name>
</gene>
<feature type="chain" id="PRO_5008586795" evidence="1">
    <location>
        <begin position="37"/>
        <end position="252"/>
    </location>
</feature>
<keyword evidence="1" id="KW-0732">Signal</keyword>
<sequence>VSLVSSSILVKMLYLPLRQGTLMALSLLMIADGTQAVTKQSCNIAASTVKLPMGLSRCKNPTIAKRRLYEEVHIASPSYVVAMTKTADTEEIDNICYTFFENINVFLHIISTVYKNGTSTQAVLHKYDVEGRLGLAEAFGEDCIYHDFALSPLCNETVFPFYRCYLCGGCPNLDVRPTPGQDIRLVLTDQPKLCKSCKADVKAMFEDSHILKGSQYVFLPQKEPYMCATSFSYEAINSARALGRISLLQFND</sequence>
<evidence type="ECO:0000313" key="2">
    <source>
        <dbReference type="EMBL" id="JAT13896.1"/>
    </source>
</evidence>
<dbReference type="AlphaFoldDB" id="A0A1B6KR22"/>
<accession>A0A1B6KR22</accession>
<protein>
    <submittedName>
        <fullName evidence="2">Uncharacterized protein</fullName>
    </submittedName>
</protein>
<proteinExistence type="predicted"/>
<name>A0A1B6KR22_9HEMI</name>